<dbReference type="PROSITE" id="PS50110">
    <property type="entry name" value="RESPONSE_REGULATORY"/>
    <property type="match status" value="1"/>
</dbReference>
<dbReference type="EMBL" id="WEZT01000019">
    <property type="protein sequence ID" value="MYV06008.1"/>
    <property type="molecule type" value="Genomic_DNA"/>
</dbReference>
<proteinExistence type="predicted"/>
<evidence type="ECO:0000313" key="8">
    <source>
        <dbReference type="EMBL" id="MYV06008.1"/>
    </source>
</evidence>
<organism evidence="8 9">
    <name type="scientific">Furfurilactobacillus rossiae</name>
    <dbReference type="NCBI Taxonomy" id="231049"/>
    <lineage>
        <taxon>Bacteria</taxon>
        <taxon>Bacillati</taxon>
        <taxon>Bacillota</taxon>
        <taxon>Bacilli</taxon>
        <taxon>Lactobacillales</taxon>
        <taxon>Lactobacillaceae</taxon>
        <taxon>Furfurilactobacillus</taxon>
    </lineage>
</organism>
<evidence type="ECO:0000256" key="3">
    <source>
        <dbReference type="ARBA" id="ARBA00023159"/>
    </source>
</evidence>
<keyword evidence="3" id="KW-0010">Activator</keyword>
<sequence>MEFFNAYKVKEGEIVMILYVCEDNLKERLWLTTCLENELKELNMNIPIESEGRPEKVLATLPDHPGPNIYFLDIQLNAAVDGIELARRIREVDPLGYIVYVSIREDRAFETITSMTMPTGFLSKEFMFDTEKFTPQLRQILVTIQDHLNQVHPNQPAYLEIKNGGFLIRLRQDDLLYIEKVRRLKKVTVVTTNNRYEVNGSIHELASHLTADNFFNGFQSYILNTEHIQTVNFTLGHVTMSNGDELNFSRGTIKKLRDFIREK</sequence>
<dbReference type="InterPro" id="IPR001789">
    <property type="entry name" value="Sig_transdc_resp-reg_receiver"/>
</dbReference>
<feature type="modified residue" description="4-aspartylphosphate" evidence="5">
    <location>
        <position position="73"/>
    </location>
</feature>
<feature type="domain" description="Response regulatory" evidence="6">
    <location>
        <begin position="17"/>
        <end position="139"/>
    </location>
</feature>
<accession>A0A7C9MTL7</accession>
<keyword evidence="5" id="KW-0597">Phosphoprotein</keyword>
<keyword evidence="2" id="KW-0902">Two-component regulatory system</keyword>
<reference evidence="8 9" key="1">
    <citation type="journal article" date="2019" name="Appl. Environ. Microbiol.">
        <title>Genetic determinants of hydroxycinnamic acid metabolism in heterofermentative lactobacilli.</title>
        <authorList>
            <person name="Gaur G."/>
            <person name="Oh J.H."/>
            <person name="Filannino P."/>
            <person name="Gobbetti M."/>
            <person name="van Pijkeren J.P."/>
            <person name="Ganzle M.G."/>
        </authorList>
    </citation>
    <scope>NUCLEOTIDE SEQUENCE [LARGE SCALE GENOMIC DNA]</scope>
    <source>
        <strain evidence="8 9">FUA3583</strain>
    </source>
</reference>
<dbReference type="SUPFAM" id="SSF52172">
    <property type="entry name" value="CheY-like"/>
    <property type="match status" value="1"/>
</dbReference>
<dbReference type="InterPro" id="IPR011006">
    <property type="entry name" value="CheY-like_superfamily"/>
</dbReference>
<dbReference type="RefSeq" id="WP_421016827.1">
    <property type="nucleotide sequence ID" value="NZ_CP185253.1"/>
</dbReference>
<dbReference type="SMART" id="SM00850">
    <property type="entry name" value="LytTR"/>
    <property type="match status" value="1"/>
</dbReference>
<evidence type="ECO:0000256" key="1">
    <source>
        <dbReference type="ARBA" id="ARBA00022490"/>
    </source>
</evidence>
<comment type="function">
    <text evidence="4">Required for high-level post-exponential phase expression of a series of secreted proteins.</text>
</comment>
<dbReference type="Gene3D" id="3.40.50.2300">
    <property type="match status" value="1"/>
</dbReference>
<evidence type="ECO:0000313" key="9">
    <source>
        <dbReference type="Proteomes" id="UP000480570"/>
    </source>
</evidence>
<dbReference type="PANTHER" id="PTHR37299:SF3">
    <property type="entry name" value="STAGE 0 SPORULATION PROTEIN A HOMOLOG"/>
    <property type="match status" value="1"/>
</dbReference>
<comment type="caution">
    <text evidence="8">The sequence shown here is derived from an EMBL/GenBank/DDBJ whole genome shotgun (WGS) entry which is preliminary data.</text>
</comment>
<dbReference type="InterPro" id="IPR007492">
    <property type="entry name" value="LytTR_DNA-bd_dom"/>
</dbReference>
<protein>
    <submittedName>
        <fullName evidence="8">Response regulator</fullName>
    </submittedName>
</protein>
<dbReference type="AlphaFoldDB" id="A0A7C9MTL7"/>
<evidence type="ECO:0000256" key="2">
    <source>
        <dbReference type="ARBA" id="ARBA00023012"/>
    </source>
</evidence>
<evidence type="ECO:0000256" key="5">
    <source>
        <dbReference type="PROSITE-ProRule" id="PRU00169"/>
    </source>
</evidence>
<dbReference type="Proteomes" id="UP000480570">
    <property type="component" value="Unassembled WGS sequence"/>
</dbReference>
<dbReference type="GO" id="GO:0003677">
    <property type="term" value="F:DNA binding"/>
    <property type="evidence" value="ECO:0007669"/>
    <property type="project" value="InterPro"/>
</dbReference>
<evidence type="ECO:0000259" key="6">
    <source>
        <dbReference type="PROSITE" id="PS50110"/>
    </source>
</evidence>
<dbReference type="InterPro" id="IPR046947">
    <property type="entry name" value="LytR-like"/>
</dbReference>
<dbReference type="GO" id="GO:0000156">
    <property type="term" value="F:phosphorelay response regulator activity"/>
    <property type="evidence" value="ECO:0007669"/>
    <property type="project" value="InterPro"/>
</dbReference>
<name>A0A7C9MTL7_9LACO</name>
<keyword evidence="1" id="KW-0963">Cytoplasm</keyword>
<gene>
    <name evidence="8" type="ORF">GB992_09210</name>
</gene>
<dbReference type="Pfam" id="PF04397">
    <property type="entry name" value="LytTR"/>
    <property type="match status" value="1"/>
</dbReference>
<evidence type="ECO:0000259" key="7">
    <source>
        <dbReference type="PROSITE" id="PS50930"/>
    </source>
</evidence>
<dbReference type="PROSITE" id="PS50930">
    <property type="entry name" value="HTH_LYTTR"/>
    <property type="match status" value="1"/>
</dbReference>
<feature type="domain" description="HTH LytTR-type" evidence="7">
    <location>
        <begin position="159"/>
        <end position="262"/>
    </location>
</feature>
<dbReference type="PANTHER" id="PTHR37299">
    <property type="entry name" value="TRANSCRIPTIONAL REGULATOR-RELATED"/>
    <property type="match status" value="1"/>
</dbReference>
<dbReference type="Gene3D" id="2.40.50.1020">
    <property type="entry name" value="LytTr DNA-binding domain"/>
    <property type="match status" value="1"/>
</dbReference>
<evidence type="ECO:0000256" key="4">
    <source>
        <dbReference type="ARBA" id="ARBA00037164"/>
    </source>
</evidence>